<reference evidence="1 2" key="1">
    <citation type="journal article" date="2014" name="Int. J. Syst. Evol. Microbiol.">
        <title>Streptomyces hoynatensis sp. nov., isolated from deep marine sediment.</title>
        <authorList>
            <person name="Veyisoglu A."/>
            <person name="Sahin N."/>
        </authorList>
    </citation>
    <scope>NUCLEOTIDE SEQUENCE [LARGE SCALE GENOMIC DNA]</scope>
    <source>
        <strain evidence="1 2">KCTC 29097</strain>
    </source>
</reference>
<accession>A0A3A9YFU0</accession>
<organism evidence="1 2">
    <name type="scientific">Streptomyces hoynatensis</name>
    <dbReference type="NCBI Taxonomy" id="1141874"/>
    <lineage>
        <taxon>Bacteria</taxon>
        <taxon>Bacillati</taxon>
        <taxon>Actinomycetota</taxon>
        <taxon>Actinomycetes</taxon>
        <taxon>Kitasatosporales</taxon>
        <taxon>Streptomycetaceae</taxon>
        <taxon>Streptomyces</taxon>
    </lineage>
</organism>
<comment type="caution">
    <text evidence="1">The sequence shown here is derived from an EMBL/GenBank/DDBJ whole genome shotgun (WGS) entry which is preliminary data.</text>
</comment>
<dbReference type="Proteomes" id="UP000272474">
    <property type="component" value="Unassembled WGS sequence"/>
</dbReference>
<dbReference type="EMBL" id="RBAL01000034">
    <property type="protein sequence ID" value="RKN35942.1"/>
    <property type="molecule type" value="Genomic_DNA"/>
</dbReference>
<name>A0A3A9YFU0_9ACTN</name>
<proteinExistence type="predicted"/>
<keyword evidence="2" id="KW-1185">Reference proteome</keyword>
<dbReference type="AlphaFoldDB" id="A0A3A9YFU0"/>
<evidence type="ECO:0000313" key="1">
    <source>
        <dbReference type="EMBL" id="RKN35942.1"/>
    </source>
</evidence>
<sequence length="272" mass="31080">MSLRLINSNKELKNLFNKAVKGSWSAERFQASLKNTKWWRSQSQTLREYVTLRYTDPGTWKQDRSNAAAEIKAMATRVGINTISSGLLEDAVYNRLALGWSDARLQNWLGGRIQFAKGYAYGDAAEVWDNLHDLAYQMGMQYSDTWYRNATRKIQAGTSTLAEHEAYIRKQSAAKFKNFGQQIRAGMSVQDLAAPYIQSVSRILEIPETDIDVFTNKYVYNAMQGGHAGQNFPLWDFERIVRSDPLWRKTNNARESMMTTARGVLKDFGLAY</sequence>
<evidence type="ECO:0000313" key="2">
    <source>
        <dbReference type="Proteomes" id="UP000272474"/>
    </source>
</evidence>
<protein>
    <submittedName>
        <fullName evidence="1">Uncharacterized protein</fullName>
    </submittedName>
</protein>
<gene>
    <name evidence="1" type="ORF">D7294_30395</name>
</gene>